<dbReference type="RefSeq" id="WP_013139258.1">
    <property type="nucleotide sequence ID" value="NC_014168.1"/>
</dbReference>
<dbReference type="OrthoDB" id="9849912at2"/>
<dbReference type="HOGENOM" id="CLU_572226_0_0_11"/>
<dbReference type="AlphaFoldDB" id="D6ZAS2"/>
<dbReference type="KEGG" id="srt:Srot_2360"/>
<evidence type="ECO:0000313" key="1">
    <source>
        <dbReference type="EMBL" id="ADG98808.1"/>
    </source>
</evidence>
<name>D6ZAS2_SEGRD</name>
<dbReference type="EMBL" id="CP001958">
    <property type="protein sequence ID" value="ADG98808.1"/>
    <property type="molecule type" value="Genomic_DNA"/>
</dbReference>
<evidence type="ECO:0000313" key="2">
    <source>
        <dbReference type="Proteomes" id="UP000002247"/>
    </source>
</evidence>
<sequence length="477" mass="54658">MQWVMQPFEDSASLRAQREAEIAALSINRWMAVPKDVDLRVLGNPLLKYRSMGKVLSYVDHVGIDVHEVSSSKGSTSVNAKVVVKGREQQSQPAPLKDRPLVLLQRFTDRLQERGWIREPNKARSDDYVKVRVRAVCGGMSSKVGQTDHWDNRRVVWWAGQAPGISVYLAGNVENLIVDPGALLADGGAPIHWDPSGYMASGVVVDYLIRSAQADADIGYERLPEEWATDFETIFDLCGRRYYREIEDGWYDILFRCDKVERSKPEQYHSNWSKEPQELKGHVSMIGSPFWVVKVRAPQYGWYHIGPCHADCDAKSERADFYESSNPAGYYAEWHQSEWTGNIGLYCGEYPDSRRELREFCKTAIPPSALSELSDPDEERAKFRYWITCGEQERRGQQRDRASALERDLWDDDPYSDAWEHSNEQFRLKFAPLKRHLVPAPPRRKNWWSKALALFSPVAEGRWSQMSTEGIGDDGSF</sequence>
<protein>
    <submittedName>
        <fullName evidence="1">Uncharacterized protein</fullName>
    </submittedName>
</protein>
<organism evidence="1 2">
    <name type="scientific">Segniliparus rotundus (strain ATCC BAA-972 / CDC 1076 / CIP 108378 / DSM 44985 / JCM 13578)</name>
    <dbReference type="NCBI Taxonomy" id="640132"/>
    <lineage>
        <taxon>Bacteria</taxon>
        <taxon>Bacillati</taxon>
        <taxon>Actinomycetota</taxon>
        <taxon>Actinomycetes</taxon>
        <taxon>Mycobacteriales</taxon>
        <taxon>Segniliparaceae</taxon>
        <taxon>Segniliparus</taxon>
    </lineage>
</organism>
<keyword evidence="2" id="KW-1185">Reference proteome</keyword>
<dbReference type="Proteomes" id="UP000002247">
    <property type="component" value="Chromosome"/>
</dbReference>
<accession>D6ZAS2</accession>
<proteinExistence type="predicted"/>
<gene>
    <name evidence="1" type="ordered locus">Srot_2360</name>
</gene>
<dbReference type="STRING" id="640132.Srot_2360"/>
<reference evidence="1 2" key="1">
    <citation type="journal article" date="2010" name="Stand. Genomic Sci.">
        <title>Complete genome sequence of Segniliparus rotundus type strain (CDC 1076).</title>
        <authorList>
            <person name="Sikorski J."/>
            <person name="Lapidus A."/>
            <person name="Copeland A."/>
            <person name="Misra M."/>
            <person name="Glavina Del Rio T."/>
            <person name="Nolan M."/>
            <person name="Lucas S."/>
            <person name="Chen F."/>
            <person name="Tice H."/>
            <person name="Cheng J.F."/>
            <person name="Jando M."/>
            <person name="Schneider S."/>
            <person name="Bruce D."/>
            <person name="Goodwin L."/>
            <person name="Pitluck S."/>
            <person name="Liolios K."/>
            <person name="Mikhailova N."/>
            <person name="Pati A."/>
            <person name="Ivanova N."/>
            <person name="Mavromatis K."/>
            <person name="Chen A."/>
            <person name="Palaniappan K."/>
            <person name="Chertkov O."/>
            <person name="Land M."/>
            <person name="Hauser L."/>
            <person name="Chang Y.J."/>
            <person name="Jeffries C.D."/>
            <person name="Brettin T."/>
            <person name="Detter J.C."/>
            <person name="Han C."/>
            <person name="Rohde M."/>
            <person name="Goker M."/>
            <person name="Bristow J."/>
            <person name="Eisen J.A."/>
            <person name="Markowitz V."/>
            <person name="Hugenholtz P."/>
            <person name="Kyrpides N.C."/>
            <person name="Klenk H.P."/>
        </authorList>
    </citation>
    <scope>NUCLEOTIDE SEQUENCE [LARGE SCALE GENOMIC DNA]</scope>
    <source>
        <strain evidence="2">ATCC BAA-972 / CDC 1076 / CIP 108378 / DSM 44985 / JCM 13578</strain>
    </source>
</reference>